<evidence type="ECO:0008006" key="5">
    <source>
        <dbReference type="Google" id="ProtNLM"/>
    </source>
</evidence>
<sequence length="207" mass="21352">MSSSSLVCLTLLLVSFTISEARDFLVGGDDRAWRVPRTTTDSLNRWAERNRFHIGDSLGNLRSSYLLPSVSTGEGGTVADAAPACSLEVRRREGLGAAGDQGGVLELQQVEPGSGAQGWGDRSGAAPLGGVLLHQRRGGGLPAGGEADRGGDVGAALASRRFRSGSWSGGVRGPGGGASQRSFDDGGTEERSRRCSAGVGGHTVMVW</sequence>
<keyword evidence="2" id="KW-0732">Signal</keyword>
<feature type="chain" id="PRO_5019199610" description="Phytocyanin domain-containing protein" evidence="2">
    <location>
        <begin position="22"/>
        <end position="207"/>
    </location>
</feature>
<accession>A0A426XNP3</accession>
<feature type="region of interest" description="Disordered" evidence="1">
    <location>
        <begin position="112"/>
        <end position="152"/>
    </location>
</feature>
<dbReference type="EMBL" id="AMZH03018845">
    <property type="protein sequence ID" value="RRT41119.1"/>
    <property type="molecule type" value="Genomic_DNA"/>
</dbReference>
<protein>
    <recommendedName>
        <fullName evidence="5">Phytocyanin domain-containing protein</fullName>
    </recommendedName>
</protein>
<feature type="compositionally biased region" description="Basic and acidic residues" evidence="1">
    <location>
        <begin position="182"/>
        <end position="193"/>
    </location>
</feature>
<name>A0A426XNP3_ENSVE</name>
<gene>
    <name evidence="3" type="ORF">B296_00043242</name>
</gene>
<evidence type="ECO:0000256" key="1">
    <source>
        <dbReference type="SAM" id="MobiDB-lite"/>
    </source>
</evidence>
<feature type="signal peptide" evidence="2">
    <location>
        <begin position="1"/>
        <end position="21"/>
    </location>
</feature>
<comment type="caution">
    <text evidence="3">The sequence shown here is derived from an EMBL/GenBank/DDBJ whole genome shotgun (WGS) entry which is preliminary data.</text>
</comment>
<evidence type="ECO:0000313" key="3">
    <source>
        <dbReference type="EMBL" id="RRT41119.1"/>
    </source>
</evidence>
<dbReference type="Proteomes" id="UP000287651">
    <property type="component" value="Unassembled WGS sequence"/>
</dbReference>
<organism evidence="3 4">
    <name type="scientific">Ensete ventricosum</name>
    <name type="common">Abyssinian banana</name>
    <name type="synonym">Musa ensete</name>
    <dbReference type="NCBI Taxonomy" id="4639"/>
    <lineage>
        <taxon>Eukaryota</taxon>
        <taxon>Viridiplantae</taxon>
        <taxon>Streptophyta</taxon>
        <taxon>Embryophyta</taxon>
        <taxon>Tracheophyta</taxon>
        <taxon>Spermatophyta</taxon>
        <taxon>Magnoliopsida</taxon>
        <taxon>Liliopsida</taxon>
        <taxon>Zingiberales</taxon>
        <taxon>Musaceae</taxon>
        <taxon>Ensete</taxon>
    </lineage>
</organism>
<dbReference type="AlphaFoldDB" id="A0A426XNP3"/>
<proteinExistence type="predicted"/>
<evidence type="ECO:0000256" key="2">
    <source>
        <dbReference type="SAM" id="SignalP"/>
    </source>
</evidence>
<reference evidence="3 4" key="1">
    <citation type="journal article" date="2014" name="Agronomy (Basel)">
        <title>A Draft Genome Sequence for Ensete ventricosum, the Drought-Tolerant Tree Against Hunger.</title>
        <authorList>
            <person name="Harrison J."/>
            <person name="Moore K.A."/>
            <person name="Paszkiewicz K."/>
            <person name="Jones T."/>
            <person name="Grant M."/>
            <person name="Ambacheew D."/>
            <person name="Muzemil S."/>
            <person name="Studholme D.J."/>
        </authorList>
    </citation>
    <scope>NUCLEOTIDE SEQUENCE [LARGE SCALE GENOMIC DNA]</scope>
</reference>
<feature type="compositionally biased region" description="Gly residues" evidence="1">
    <location>
        <begin position="167"/>
        <end position="178"/>
    </location>
</feature>
<evidence type="ECO:0000313" key="4">
    <source>
        <dbReference type="Proteomes" id="UP000287651"/>
    </source>
</evidence>
<feature type="region of interest" description="Disordered" evidence="1">
    <location>
        <begin position="164"/>
        <end position="200"/>
    </location>
</feature>